<dbReference type="AlphaFoldDB" id="A0A0J8B6Q4"/>
<dbReference type="Proteomes" id="UP000035740">
    <property type="component" value="Unassembled WGS sequence"/>
</dbReference>
<name>A0A0J8B6Q4_BETVV</name>
<protein>
    <submittedName>
        <fullName evidence="1">Uncharacterized protein</fullName>
    </submittedName>
</protein>
<keyword evidence="2" id="KW-1185">Reference proteome</keyword>
<dbReference type="EMBL" id="KQ090450">
    <property type="protein sequence ID" value="KMS95603.1"/>
    <property type="molecule type" value="Genomic_DNA"/>
</dbReference>
<gene>
    <name evidence="1" type="ORF">BVRB_006720</name>
</gene>
<reference evidence="1 2" key="1">
    <citation type="journal article" date="2014" name="Nature">
        <title>The genome of the recently domesticated crop plant sugar beet (Beta vulgaris).</title>
        <authorList>
            <person name="Dohm J.C."/>
            <person name="Minoche A.E."/>
            <person name="Holtgrawe D."/>
            <person name="Capella-Gutierrez S."/>
            <person name="Zakrzewski F."/>
            <person name="Tafer H."/>
            <person name="Rupp O."/>
            <person name="Sorensen T.R."/>
            <person name="Stracke R."/>
            <person name="Reinhardt R."/>
            <person name="Goesmann A."/>
            <person name="Kraft T."/>
            <person name="Schulz B."/>
            <person name="Stadler P.F."/>
            <person name="Schmidt T."/>
            <person name="Gabaldon T."/>
            <person name="Lehrach H."/>
            <person name="Weisshaar B."/>
            <person name="Himmelbauer H."/>
        </authorList>
    </citation>
    <scope>NUCLEOTIDE SEQUENCE [LARGE SCALE GENOMIC DNA]</scope>
    <source>
        <tissue evidence="1">Taproot</tissue>
    </source>
</reference>
<accession>A0A0J8B6Q4</accession>
<proteinExistence type="predicted"/>
<evidence type="ECO:0000313" key="1">
    <source>
        <dbReference type="EMBL" id="KMS95603.1"/>
    </source>
</evidence>
<evidence type="ECO:0000313" key="2">
    <source>
        <dbReference type="Proteomes" id="UP000035740"/>
    </source>
</evidence>
<organism evidence="1 2">
    <name type="scientific">Beta vulgaris subsp. vulgaris</name>
    <name type="common">Beet</name>
    <dbReference type="NCBI Taxonomy" id="3555"/>
    <lineage>
        <taxon>Eukaryota</taxon>
        <taxon>Viridiplantae</taxon>
        <taxon>Streptophyta</taxon>
        <taxon>Embryophyta</taxon>
        <taxon>Tracheophyta</taxon>
        <taxon>Spermatophyta</taxon>
        <taxon>Magnoliopsida</taxon>
        <taxon>eudicotyledons</taxon>
        <taxon>Gunneridae</taxon>
        <taxon>Pentapetalae</taxon>
        <taxon>Caryophyllales</taxon>
        <taxon>Chenopodiaceae</taxon>
        <taxon>Betoideae</taxon>
        <taxon>Beta</taxon>
    </lineage>
</organism>
<dbReference type="Gramene" id="KMS95603">
    <property type="protein sequence ID" value="KMS95603"/>
    <property type="gene ID" value="BVRB_006720"/>
</dbReference>
<sequence length="43" mass="4951">MTLNNRVLDDFAQLIVAGNAMMNLICEIHEFHEVLLIYQAFAK</sequence>